<protein>
    <submittedName>
        <fullName evidence="2">Chromosome partition protein Smc</fullName>
    </submittedName>
</protein>
<dbReference type="AlphaFoldDB" id="A0A4P5ZMB6"/>
<evidence type="ECO:0000313" key="2">
    <source>
        <dbReference type="EMBL" id="GDZ96314.1"/>
    </source>
</evidence>
<keyword evidence="1" id="KW-0175">Coiled coil</keyword>
<reference evidence="3" key="1">
    <citation type="submission" date="2019-02" db="EMBL/GenBank/DDBJ databases">
        <title>Draft genome sequence of Planktothrix agardhii NIES-905.</title>
        <authorList>
            <person name="Yamaguchi H."/>
            <person name="Suzuki S."/>
            <person name="Kawachi M."/>
        </authorList>
    </citation>
    <scope>NUCLEOTIDE SEQUENCE [LARGE SCALE GENOMIC DNA]</scope>
    <source>
        <strain evidence="3">CCAP 1459/11A</strain>
    </source>
</reference>
<sequence>MGKLPTTFTSLDLTGFEIEKTNYREVTSSMVETTCAVLQKNRVGIVVRSVHAGLKSIYGIGGSADKVCALLKEWRAENLSSLRQGKNDKDLVSAILEASDDGLLEETDIPEEYLNVSRQMAIASYRLAFQKADTSISGERLKQLASDNDLLTSQLKEFPQLKLELDFYKSEYERQRNELKEAYMNLNKQQLADSDNFRQQLDGLYQERNDLTVKLSEAEKRLLEVSDIETKERERSGEISRLNGQLEAREREISSLHSQTQSLQSQLGEKQVLESQLSAVQVQLNEANQTIVNLQSQQVITSTLEVDSLDFGAISDEVEELKFELEEKITALNKAELQLVEQDEEINNLRTQLKQTIIPPIPASVTSITSKTNKKVAK</sequence>
<comment type="caution">
    <text evidence="2">The sequence shown here is derived from an EMBL/GenBank/DDBJ whole genome shotgun (WGS) entry which is preliminary data.</text>
</comment>
<feature type="coiled-coil region" evidence="1">
    <location>
        <begin position="158"/>
        <end position="352"/>
    </location>
</feature>
<evidence type="ECO:0000256" key="1">
    <source>
        <dbReference type="SAM" id="Coils"/>
    </source>
</evidence>
<evidence type="ECO:0000313" key="3">
    <source>
        <dbReference type="Proteomes" id="UP000299794"/>
    </source>
</evidence>
<proteinExistence type="predicted"/>
<gene>
    <name evidence="2" type="primary">smc_6</name>
    <name evidence="2" type="ORF">PA905_48500</name>
</gene>
<dbReference type="Proteomes" id="UP000299794">
    <property type="component" value="Unassembled WGS sequence"/>
</dbReference>
<dbReference type="RefSeq" id="WP_201799695.1">
    <property type="nucleotide sequence ID" value="NZ_BJCD01000091.1"/>
</dbReference>
<organism evidence="2 3">
    <name type="scientific">Planktothrix agardhii CCAP 1459/11A</name>
    <dbReference type="NCBI Taxonomy" id="282420"/>
    <lineage>
        <taxon>Bacteria</taxon>
        <taxon>Bacillati</taxon>
        <taxon>Cyanobacteriota</taxon>
        <taxon>Cyanophyceae</taxon>
        <taxon>Oscillatoriophycideae</taxon>
        <taxon>Oscillatoriales</taxon>
        <taxon>Microcoleaceae</taxon>
        <taxon>Planktothrix</taxon>
    </lineage>
</organism>
<dbReference type="EMBL" id="BJCD01000091">
    <property type="protein sequence ID" value="GDZ96314.1"/>
    <property type="molecule type" value="Genomic_DNA"/>
</dbReference>
<name>A0A4P5ZMB6_PLAAG</name>
<accession>A0A4P5ZMB6</accession>